<dbReference type="CDD" id="cd00067">
    <property type="entry name" value="GAL4"/>
    <property type="match status" value="1"/>
</dbReference>
<keyword evidence="2" id="KW-0539">Nucleus</keyword>
<evidence type="ECO:0000259" key="4">
    <source>
        <dbReference type="PROSITE" id="PS50048"/>
    </source>
</evidence>
<dbReference type="GO" id="GO:0000981">
    <property type="term" value="F:DNA-binding transcription factor activity, RNA polymerase II-specific"/>
    <property type="evidence" value="ECO:0007669"/>
    <property type="project" value="InterPro"/>
</dbReference>
<dbReference type="PANTHER" id="PTHR47659">
    <property type="entry name" value="ZN(II)2CYS6 TRANSCRIPTION FACTOR (EUROFUNG)-RELATED"/>
    <property type="match status" value="1"/>
</dbReference>
<feature type="compositionally biased region" description="Polar residues" evidence="3">
    <location>
        <begin position="150"/>
        <end position="160"/>
    </location>
</feature>
<dbReference type="SMART" id="SM00066">
    <property type="entry name" value="GAL4"/>
    <property type="match status" value="1"/>
</dbReference>
<evidence type="ECO:0000313" key="6">
    <source>
        <dbReference type="Proteomes" id="UP000077051"/>
    </source>
</evidence>
<dbReference type="PROSITE" id="PS50048">
    <property type="entry name" value="ZN2_CY6_FUNGAL_2"/>
    <property type="match status" value="1"/>
</dbReference>
<evidence type="ECO:0000256" key="1">
    <source>
        <dbReference type="ARBA" id="ARBA00022723"/>
    </source>
</evidence>
<feature type="compositionally biased region" description="Polar residues" evidence="3">
    <location>
        <begin position="265"/>
        <end position="275"/>
    </location>
</feature>
<dbReference type="EMBL" id="AMYB01000004">
    <property type="protein sequence ID" value="OAD03157.1"/>
    <property type="molecule type" value="Genomic_DNA"/>
</dbReference>
<feature type="compositionally biased region" description="Low complexity" evidence="3">
    <location>
        <begin position="276"/>
        <end position="296"/>
    </location>
</feature>
<dbReference type="Pfam" id="PF00172">
    <property type="entry name" value="Zn_clus"/>
    <property type="match status" value="1"/>
</dbReference>
<feature type="region of interest" description="Disordered" evidence="3">
    <location>
        <begin position="1"/>
        <end position="45"/>
    </location>
</feature>
<evidence type="ECO:0000256" key="2">
    <source>
        <dbReference type="ARBA" id="ARBA00023242"/>
    </source>
</evidence>
<feature type="compositionally biased region" description="Basic residues" evidence="3">
    <location>
        <begin position="133"/>
        <end position="148"/>
    </location>
</feature>
<feature type="domain" description="Zn(2)-C6 fungal-type" evidence="4">
    <location>
        <begin position="97"/>
        <end position="128"/>
    </location>
</feature>
<name>A0A168L6B5_MUCCL</name>
<feature type="compositionally biased region" description="Low complexity" evidence="3">
    <location>
        <begin position="14"/>
        <end position="39"/>
    </location>
</feature>
<feature type="region of interest" description="Disordered" evidence="3">
    <location>
        <begin position="257"/>
        <end position="296"/>
    </location>
</feature>
<accession>A0A168L6B5</accession>
<dbReference type="GO" id="GO:0008270">
    <property type="term" value="F:zinc ion binding"/>
    <property type="evidence" value="ECO:0007669"/>
    <property type="project" value="InterPro"/>
</dbReference>
<dbReference type="AlphaFoldDB" id="A0A168L6B5"/>
<reference evidence="5 6" key="1">
    <citation type="submission" date="2015-06" db="EMBL/GenBank/DDBJ databases">
        <title>Expansion of signal transduction pathways in fungi by whole-genome duplication.</title>
        <authorList>
            <consortium name="DOE Joint Genome Institute"/>
            <person name="Corrochano L.M."/>
            <person name="Kuo A."/>
            <person name="Marcet-Houben M."/>
            <person name="Polaino S."/>
            <person name="Salamov A."/>
            <person name="Villalobos J.M."/>
            <person name="Alvarez M.I."/>
            <person name="Avalos J."/>
            <person name="Benito E.P."/>
            <person name="Benoit I."/>
            <person name="Burger G."/>
            <person name="Camino L.P."/>
            <person name="Canovas D."/>
            <person name="Cerda-Olmedo E."/>
            <person name="Cheng J.-F."/>
            <person name="Dominguez A."/>
            <person name="Elias M."/>
            <person name="Eslava A.P."/>
            <person name="Glaser F."/>
            <person name="Grimwood J."/>
            <person name="Gutierrez G."/>
            <person name="Heitman J."/>
            <person name="Henrissat B."/>
            <person name="Iturriaga E.A."/>
            <person name="Lang B.F."/>
            <person name="Lavin J.L."/>
            <person name="Lee S."/>
            <person name="Li W."/>
            <person name="Lindquist E."/>
            <person name="Lopez-Garcia S."/>
            <person name="Luque E.M."/>
            <person name="Marcos A.T."/>
            <person name="Martin J."/>
            <person name="Mccluskey K."/>
            <person name="Medina H.R."/>
            <person name="Miralles-Duran A."/>
            <person name="Miyazaki A."/>
            <person name="Munoz-Torres E."/>
            <person name="Oguiza J.A."/>
            <person name="Ohm R."/>
            <person name="Olmedo M."/>
            <person name="Orejas M."/>
            <person name="Ortiz-Castellanos L."/>
            <person name="Pisabarro A.G."/>
            <person name="Rodriguez-Romero J."/>
            <person name="Ruiz-Herrera J."/>
            <person name="Ruiz-Vazquez R."/>
            <person name="Sanz C."/>
            <person name="Schackwitz W."/>
            <person name="Schmutz J."/>
            <person name="Shahriari M."/>
            <person name="Shelest E."/>
            <person name="Silva-Franco F."/>
            <person name="Soanes D."/>
            <person name="Syed K."/>
            <person name="Tagua V.G."/>
            <person name="Talbot N.J."/>
            <person name="Thon M."/>
            <person name="De Vries R.P."/>
            <person name="Wiebenga A."/>
            <person name="Yadav J.S."/>
            <person name="Braun E.L."/>
            <person name="Baker S."/>
            <person name="Garre V."/>
            <person name="Horwitz B."/>
            <person name="Torres-Martinez S."/>
            <person name="Idnurm A."/>
            <person name="Herrera-Estrella A."/>
            <person name="Gabaldon T."/>
            <person name="Grigoriev I.V."/>
        </authorList>
    </citation>
    <scope>NUCLEOTIDE SEQUENCE [LARGE SCALE GENOMIC DNA]</scope>
    <source>
        <strain evidence="5 6">CBS 277.49</strain>
    </source>
</reference>
<sequence>MQQFTPYFPGFDGQQQQNQNQNQQQSQNNQVQQPQPQQPMSLNGANLAIYSPAAMPPLSVLAATQVKMEEQQQQQQQQQGLDIGAHGKPKRKQVKNACVNCQKACKKCDVGRPCQRCIKYGLTETCVNSVRKERKKGVKRGPYKKRNKNVTDSVTSSGASTPMPAAVVNPSLYTSPTPANGASAPAAASTTTTPTTTNTMPIHYQPFQTTQAYDPYGYNGSNAMMPQAYMVPNNLAQMYPTNPPVLSYQAAMNIISPQQQQQSPVLNSGFRQDQQSPDPNANNSAAATPTNSTPAATDGIVAKVEEDDDDEGSKLTILSQLCSSVLANNDGAKPADTLEEIKTEETHQNTPPPSRPHSREASHENNSITGTSFTADSAHTYVNSHLSHVTNSNTSAPNSVYGTPGSSPAGSPLQQQAQQQQQQQQQQPQAQQQ</sequence>
<dbReference type="Proteomes" id="UP000077051">
    <property type="component" value="Unassembled WGS sequence"/>
</dbReference>
<feature type="region of interest" description="Disordered" evidence="3">
    <location>
        <begin position="133"/>
        <end position="201"/>
    </location>
</feature>
<dbReference type="SUPFAM" id="SSF57701">
    <property type="entry name" value="Zn2/Cys6 DNA-binding domain"/>
    <property type="match status" value="1"/>
</dbReference>
<proteinExistence type="predicted"/>
<feature type="region of interest" description="Disordered" evidence="3">
    <location>
        <begin position="342"/>
        <end position="433"/>
    </location>
</feature>
<dbReference type="InterPro" id="IPR050335">
    <property type="entry name" value="ERT1_acuK_gluconeogen_tf"/>
</dbReference>
<keyword evidence="1" id="KW-0479">Metal-binding</keyword>
<feature type="compositionally biased region" description="Polar residues" evidence="3">
    <location>
        <begin position="364"/>
        <end position="413"/>
    </location>
</feature>
<organism evidence="5 6">
    <name type="scientific">Mucor lusitanicus CBS 277.49</name>
    <dbReference type="NCBI Taxonomy" id="747725"/>
    <lineage>
        <taxon>Eukaryota</taxon>
        <taxon>Fungi</taxon>
        <taxon>Fungi incertae sedis</taxon>
        <taxon>Mucoromycota</taxon>
        <taxon>Mucoromycotina</taxon>
        <taxon>Mucoromycetes</taxon>
        <taxon>Mucorales</taxon>
        <taxon>Mucorineae</taxon>
        <taxon>Mucoraceae</taxon>
        <taxon>Mucor</taxon>
    </lineage>
</organism>
<dbReference type="OrthoDB" id="5575144at2759"/>
<feature type="compositionally biased region" description="Low complexity" evidence="3">
    <location>
        <begin position="174"/>
        <end position="199"/>
    </location>
</feature>
<dbReference type="VEuPathDB" id="FungiDB:MUCCIDRAFT_110013"/>
<gene>
    <name evidence="5" type="ORF">MUCCIDRAFT_110013</name>
</gene>
<keyword evidence="6" id="KW-1185">Reference proteome</keyword>
<dbReference type="InterPro" id="IPR001138">
    <property type="entry name" value="Zn2Cys6_DnaBD"/>
</dbReference>
<comment type="caution">
    <text evidence="5">The sequence shown here is derived from an EMBL/GenBank/DDBJ whole genome shotgun (WGS) entry which is preliminary data.</text>
</comment>
<dbReference type="InterPro" id="IPR036864">
    <property type="entry name" value="Zn2-C6_fun-type_DNA-bd_sf"/>
</dbReference>
<feature type="compositionally biased region" description="Low complexity" evidence="3">
    <location>
        <begin position="414"/>
        <end position="433"/>
    </location>
</feature>
<evidence type="ECO:0000313" key="5">
    <source>
        <dbReference type="EMBL" id="OAD03157.1"/>
    </source>
</evidence>
<dbReference type="PANTHER" id="PTHR47659:SF7">
    <property type="entry name" value="FUNGAL TRANSCRIPTIONAL REGULATORY PROTEIN, N-TERMINAL DOMAIN-CONTAINING PROTEIN"/>
    <property type="match status" value="1"/>
</dbReference>
<protein>
    <submittedName>
        <fullName evidence="5">Zn(2)-C6 fungal-specific transcription factor</fullName>
    </submittedName>
</protein>
<evidence type="ECO:0000256" key="3">
    <source>
        <dbReference type="SAM" id="MobiDB-lite"/>
    </source>
</evidence>
<dbReference type="STRING" id="747725.A0A168L6B5"/>